<dbReference type="InterPro" id="IPR018490">
    <property type="entry name" value="cNMP-bd_dom_sf"/>
</dbReference>
<keyword evidence="3" id="KW-0804">Transcription</keyword>
<gene>
    <name evidence="5" type="ORF">A9D14_11015</name>
</gene>
<dbReference type="GO" id="GO:0003677">
    <property type="term" value="F:DNA binding"/>
    <property type="evidence" value="ECO:0007669"/>
    <property type="project" value="UniProtKB-KW"/>
</dbReference>
<dbReference type="InterPro" id="IPR036390">
    <property type="entry name" value="WH_DNA-bd_sf"/>
</dbReference>
<dbReference type="Proteomes" id="UP000195807">
    <property type="component" value="Chromosome"/>
</dbReference>
<dbReference type="InterPro" id="IPR014710">
    <property type="entry name" value="RmlC-like_jellyroll"/>
</dbReference>
<keyword evidence="2" id="KW-0238">DNA-binding</keyword>
<sequence length="240" mass="27149">MQNAFVRNLSRRVQLSNDDVGLIEAACSTARRLPPKMDLICEGDRPGPVFLFLEGWGCRYKILPEGTRQILAFMLPGDFCDMHTNVLDEMDHSIATVTSALVATIERPRLDNVMESSPAITRAFWMMQLVDLGVARSWIASMGRRSSEARVAHLMCEMYFRLKSTEQVDEDACAMPLSQILLADALGMTPVHLNRVLREFRKRGVMYLTKGTLVIADIRELIRIAGFDDTYLHRRLNEAA</sequence>
<evidence type="ECO:0000313" key="6">
    <source>
        <dbReference type="Proteomes" id="UP000195807"/>
    </source>
</evidence>
<evidence type="ECO:0000313" key="5">
    <source>
        <dbReference type="EMBL" id="ARU17456.1"/>
    </source>
</evidence>
<dbReference type="InterPro" id="IPR000595">
    <property type="entry name" value="cNMP-bd_dom"/>
</dbReference>
<dbReference type="Gene3D" id="1.10.10.10">
    <property type="entry name" value="Winged helix-like DNA-binding domain superfamily/Winged helix DNA-binding domain"/>
    <property type="match status" value="1"/>
</dbReference>
<dbReference type="Gene3D" id="2.60.120.10">
    <property type="entry name" value="Jelly Rolls"/>
    <property type="match status" value="1"/>
</dbReference>
<evidence type="ECO:0000256" key="1">
    <source>
        <dbReference type="ARBA" id="ARBA00023015"/>
    </source>
</evidence>
<accession>A0A1Z1FFE8</accession>
<dbReference type="EMBL" id="CP019602">
    <property type="protein sequence ID" value="ARU17456.1"/>
    <property type="molecule type" value="Genomic_DNA"/>
</dbReference>
<dbReference type="SUPFAM" id="SSF46785">
    <property type="entry name" value="Winged helix' DNA-binding domain"/>
    <property type="match status" value="1"/>
</dbReference>
<dbReference type="PROSITE" id="PS51063">
    <property type="entry name" value="HTH_CRP_2"/>
    <property type="match status" value="1"/>
</dbReference>
<proteinExistence type="predicted"/>
<evidence type="ECO:0000256" key="3">
    <source>
        <dbReference type="ARBA" id="ARBA00023163"/>
    </source>
</evidence>
<dbReference type="InterPro" id="IPR012318">
    <property type="entry name" value="HTH_CRP"/>
</dbReference>
<dbReference type="InterPro" id="IPR036388">
    <property type="entry name" value="WH-like_DNA-bd_sf"/>
</dbReference>
<protein>
    <submittedName>
        <fullName evidence="5">Crp/Fnr family transcriptional regulator</fullName>
    </submittedName>
</protein>
<name>A0A1Z1FFE8_9SPHN</name>
<dbReference type="Pfam" id="PF13545">
    <property type="entry name" value="HTH_Crp_2"/>
    <property type="match status" value="1"/>
</dbReference>
<evidence type="ECO:0000256" key="2">
    <source>
        <dbReference type="ARBA" id="ARBA00023125"/>
    </source>
</evidence>
<dbReference type="RefSeq" id="WP_066848966.1">
    <property type="nucleotide sequence ID" value="NZ_CP019602.1"/>
</dbReference>
<dbReference type="AlphaFoldDB" id="A0A1Z1FFE8"/>
<reference evidence="5 6" key="1">
    <citation type="submission" date="2017-01" db="EMBL/GenBank/DDBJ databases">
        <title>Complete genome sequence of esterase-producing bacterium Croceicoccus marinus E4A9.</title>
        <authorList>
            <person name="Wu Y.-H."/>
            <person name="Cheng H."/>
            <person name="Xu L."/>
            <person name="Huo Y.-Y."/>
            <person name="Wang C.-S."/>
            <person name="Xu X.-W."/>
        </authorList>
    </citation>
    <scope>NUCLEOTIDE SEQUENCE [LARGE SCALE GENOMIC DNA]</scope>
    <source>
        <strain evidence="5 6">E4A9</strain>
    </source>
</reference>
<dbReference type="KEGG" id="cman:A9D14_11015"/>
<dbReference type="STRING" id="450378.GCA_001661675_02217"/>
<dbReference type="GO" id="GO:0006355">
    <property type="term" value="P:regulation of DNA-templated transcription"/>
    <property type="evidence" value="ECO:0007669"/>
    <property type="project" value="InterPro"/>
</dbReference>
<dbReference type="Pfam" id="PF00027">
    <property type="entry name" value="cNMP_binding"/>
    <property type="match status" value="1"/>
</dbReference>
<dbReference type="CDD" id="cd00038">
    <property type="entry name" value="CAP_ED"/>
    <property type="match status" value="1"/>
</dbReference>
<dbReference type="SUPFAM" id="SSF51206">
    <property type="entry name" value="cAMP-binding domain-like"/>
    <property type="match status" value="1"/>
</dbReference>
<keyword evidence="1" id="KW-0805">Transcription regulation</keyword>
<keyword evidence="6" id="KW-1185">Reference proteome</keyword>
<organism evidence="5 6">
    <name type="scientific">Croceicoccus marinus</name>
    <dbReference type="NCBI Taxonomy" id="450378"/>
    <lineage>
        <taxon>Bacteria</taxon>
        <taxon>Pseudomonadati</taxon>
        <taxon>Pseudomonadota</taxon>
        <taxon>Alphaproteobacteria</taxon>
        <taxon>Sphingomonadales</taxon>
        <taxon>Erythrobacteraceae</taxon>
        <taxon>Croceicoccus</taxon>
    </lineage>
</organism>
<feature type="domain" description="HTH crp-type" evidence="4">
    <location>
        <begin position="145"/>
        <end position="219"/>
    </location>
</feature>
<evidence type="ECO:0000259" key="4">
    <source>
        <dbReference type="PROSITE" id="PS51063"/>
    </source>
</evidence>